<evidence type="ECO:0000313" key="2">
    <source>
        <dbReference type="Proteomes" id="UP000275480"/>
    </source>
</evidence>
<dbReference type="AlphaFoldDB" id="A0AB74C637"/>
<reference evidence="1 2" key="1">
    <citation type="submission" date="2018-07" db="EMBL/GenBank/DDBJ databases">
        <title>Identification of spontaneous genetic mutation associated with occurrence of a yellow conidial color mutant of Aspergillus flavus.</title>
        <authorList>
            <person name="Chang P.-K."/>
            <person name="Mack B.M."/>
            <person name="Scharfenstein L."/>
            <person name="Gilbert M.K."/>
        </authorList>
    </citation>
    <scope>NUCLEOTIDE SEQUENCE [LARGE SCALE GENOMIC DNA]</scope>
    <source>
        <strain evidence="1 2">CA14</strain>
    </source>
</reference>
<evidence type="ECO:0000313" key="1">
    <source>
        <dbReference type="EMBL" id="RMZ42125.1"/>
    </source>
</evidence>
<accession>A0AB74C637</accession>
<protein>
    <submittedName>
        <fullName evidence="1">Uncharacterized protein</fullName>
    </submittedName>
</protein>
<dbReference type="EMBL" id="QQZZ01000105">
    <property type="protein sequence ID" value="RMZ42125.1"/>
    <property type="molecule type" value="Genomic_DNA"/>
</dbReference>
<proteinExistence type="predicted"/>
<comment type="caution">
    <text evidence="1">The sequence shown here is derived from an EMBL/GenBank/DDBJ whole genome shotgun (WGS) entry which is preliminary data.</text>
</comment>
<name>A0AB74C637_ASPFL</name>
<sequence>MPRFSRPSRQKRTFSEPKTQLAIELLAQRPEPSAILVTDEALTLPENRAVWKTVLEYVRRGGTAAGLNWESGSYQRTTLALNPAAVSVANAEKLPQRYSQKAVFVKNVAPGDMWYKTDDDSVVQSMVFPATKVNMAGETAVALAKVGTGKLGYVGDVNAEEGSNAVVLAMCGLL</sequence>
<organism evidence="1 2">
    <name type="scientific">Aspergillus flavus</name>
    <dbReference type="NCBI Taxonomy" id="5059"/>
    <lineage>
        <taxon>Eukaryota</taxon>
        <taxon>Fungi</taxon>
        <taxon>Dikarya</taxon>
        <taxon>Ascomycota</taxon>
        <taxon>Pezizomycotina</taxon>
        <taxon>Eurotiomycetes</taxon>
        <taxon>Eurotiomycetidae</taxon>
        <taxon>Eurotiales</taxon>
        <taxon>Aspergillaceae</taxon>
        <taxon>Aspergillus</taxon>
        <taxon>Aspergillus subgen. Circumdati</taxon>
    </lineage>
</organism>
<dbReference type="Proteomes" id="UP000275480">
    <property type="component" value="Unassembled WGS sequence"/>
</dbReference>
<gene>
    <name evidence="1" type="ORF">CA14_010654</name>
</gene>